<dbReference type="OrthoDB" id="445233at2759"/>
<evidence type="ECO:0000256" key="2">
    <source>
        <dbReference type="SAM" id="Phobius"/>
    </source>
</evidence>
<organism evidence="3 4">
    <name type="scientific">Eimeria necatrix</name>
    <dbReference type="NCBI Taxonomy" id="51315"/>
    <lineage>
        <taxon>Eukaryota</taxon>
        <taxon>Sar</taxon>
        <taxon>Alveolata</taxon>
        <taxon>Apicomplexa</taxon>
        <taxon>Conoidasida</taxon>
        <taxon>Coccidia</taxon>
        <taxon>Eucoccidiorida</taxon>
        <taxon>Eimeriorina</taxon>
        <taxon>Eimeriidae</taxon>
        <taxon>Eimeria</taxon>
    </lineage>
</organism>
<feature type="region of interest" description="Disordered" evidence="1">
    <location>
        <begin position="389"/>
        <end position="443"/>
    </location>
</feature>
<name>U6N5F0_9EIME</name>
<gene>
    <name evidence="3" type="ORF">ENH_00076590</name>
</gene>
<keyword evidence="2" id="KW-0812">Transmembrane</keyword>
<dbReference type="EMBL" id="HG725838">
    <property type="protein sequence ID" value="CDJ69945.1"/>
    <property type="molecule type" value="Genomic_DNA"/>
</dbReference>
<feature type="compositionally biased region" description="Basic and acidic residues" evidence="1">
    <location>
        <begin position="359"/>
        <end position="370"/>
    </location>
</feature>
<feature type="transmembrane region" description="Helical" evidence="2">
    <location>
        <begin position="27"/>
        <end position="48"/>
    </location>
</feature>
<keyword evidence="2" id="KW-1133">Transmembrane helix</keyword>
<accession>U6N5F0</accession>
<proteinExistence type="predicted"/>
<keyword evidence="2" id="KW-0472">Membrane</keyword>
<dbReference type="Proteomes" id="UP000030754">
    <property type="component" value="Unassembled WGS sequence"/>
</dbReference>
<evidence type="ECO:0000313" key="4">
    <source>
        <dbReference type="Proteomes" id="UP000030754"/>
    </source>
</evidence>
<keyword evidence="4" id="KW-1185">Reference proteome</keyword>
<feature type="transmembrane region" description="Helical" evidence="2">
    <location>
        <begin position="259"/>
        <end position="280"/>
    </location>
</feature>
<reference evidence="3" key="1">
    <citation type="submission" date="2013-10" db="EMBL/GenBank/DDBJ databases">
        <title>Genomic analysis of the causative agents of coccidiosis in chickens.</title>
        <authorList>
            <person name="Reid A.J."/>
            <person name="Blake D."/>
            <person name="Billington K."/>
            <person name="Browne H."/>
            <person name="Dunn M."/>
            <person name="Hung S."/>
            <person name="Kawahara F."/>
            <person name="Miranda-Saavedra D."/>
            <person name="Mourier T."/>
            <person name="Nagra H."/>
            <person name="Otto T.D."/>
            <person name="Rawlings N."/>
            <person name="Sanchez A."/>
            <person name="Sanders M."/>
            <person name="Subramaniam C."/>
            <person name="Tay Y."/>
            <person name="Dear P."/>
            <person name="Doerig C."/>
            <person name="Gruber A."/>
            <person name="Parkinson J."/>
            <person name="Shirley M."/>
            <person name="Wan K.L."/>
            <person name="Berriman M."/>
            <person name="Tomley F."/>
            <person name="Pain A."/>
        </authorList>
    </citation>
    <scope>NUCLEOTIDE SEQUENCE [LARGE SCALE GENOMIC DNA]</scope>
    <source>
        <strain evidence="3">Houghton</strain>
    </source>
</reference>
<dbReference type="VEuPathDB" id="ToxoDB:ENH_00076590"/>
<reference evidence="3" key="2">
    <citation type="submission" date="2013-10" db="EMBL/GenBank/DDBJ databases">
        <authorList>
            <person name="Aslett M."/>
        </authorList>
    </citation>
    <scope>NUCLEOTIDE SEQUENCE [LARGE SCALE GENOMIC DNA]</scope>
    <source>
        <strain evidence="3">Houghton</strain>
    </source>
</reference>
<dbReference type="GeneID" id="25477789"/>
<sequence>MESAGRMDLPTHIPYSPQPLGWSFQTYNLLTLVLSSIFIVCLFIMYSISRTVSILPHAYRMVTLERRRMHCFDVDITSGRQAHKVRMLYIWMLRAAILVMFCFVWQYCILTYKAIDFSHRKGPLQLYLHCVLRESDCFGLRNHHHFFDFYSNPTNVCLDYKEIAENRMEEVMEEILEKHRYLLCIHFVSPDAMVYTAGVAIAFSLGYLILTGFEVLVWLLYRSTERWLPILISSIGIAFFVLWIGSLFIPQLFTFFGCWISFVMVLTVPWILWLALAAAYNLRKLQHQKWALWQEQANRPLAQLVDRGRRGSDPLLEKRGLGLRGGQCSRDGSGMLDLDVDMDDVAALKASEIRDDDSETKNKKKNEGHFEIPNIRETLQGTLGLRQKKDNSHQQLGGGRPQMQAQTQQEPHANRRMTLEGATETDEKAGNKPQAQVDAVKTD</sequence>
<protein>
    <submittedName>
        <fullName evidence="3">Uncharacterized protein</fullName>
    </submittedName>
</protein>
<feature type="transmembrane region" description="Helical" evidence="2">
    <location>
        <begin position="88"/>
        <end position="107"/>
    </location>
</feature>
<dbReference type="AlphaFoldDB" id="U6N5F0"/>
<evidence type="ECO:0000313" key="3">
    <source>
        <dbReference type="EMBL" id="CDJ69945.1"/>
    </source>
</evidence>
<feature type="region of interest" description="Disordered" evidence="1">
    <location>
        <begin position="351"/>
        <end position="373"/>
    </location>
</feature>
<feature type="transmembrane region" description="Helical" evidence="2">
    <location>
        <begin position="228"/>
        <end position="253"/>
    </location>
</feature>
<evidence type="ECO:0000256" key="1">
    <source>
        <dbReference type="SAM" id="MobiDB-lite"/>
    </source>
</evidence>
<feature type="transmembrane region" description="Helical" evidence="2">
    <location>
        <begin position="192"/>
        <end position="221"/>
    </location>
</feature>
<dbReference type="RefSeq" id="XP_013438411.1">
    <property type="nucleotide sequence ID" value="XM_013582957.1"/>
</dbReference>